<accession>A0A7J4MWQ0</accession>
<gene>
    <name evidence="1" type="primary">cyaB</name>
    <name evidence="1" type="ORF">HA285_05610</name>
</gene>
<dbReference type="Gene3D" id="2.40.320.10">
    <property type="entry name" value="Hypothetical Protein Pfu-838710-001"/>
    <property type="match status" value="1"/>
</dbReference>
<dbReference type="PANTHER" id="PTHR21028:SF2">
    <property type="entry name" value="CYTH DOMAIN-CONTAINING PROTEIN"/>
    <property type="match status" value="1"/>
</dbReference>
<proteinExistence type="predicted"/>
<dbReference type="SMART" id="SM01118">
    <property type="entry name" value="CYTH"/>
    <property type="match status" value="1"/>
</dbReference>
<evidence type="ECO:0000313" key="1">
    <source>
        <dbReference type="EMBL" id="HIH65056.1"/>
    </source>
</evidence>
<reference evidence="2" key="1">
    <citation type="journal article" date="2020" name="bioRxiv">
        <title>A rank-normalized archaeal taxonomy based on genome phylogeny resolves widespread incomplete and uneven classifications.</title>
        <authorList>
            <person name="Rinke C."/>
            <person name="Chuvochina M."/>
            <person name="Mussig A.J."/>
            <person name="Chaumeil P.-A."/>
            <person name="Waite D.W."/>
            <person name="Whitman W.B."/>
            <person name="Parks D.H."/>
            <person name="Hugenholtz P."/>
        </authorList>
    </citation>
    <scope>NUCLEOTIDE SEQUENCE [LARGE SCALE GENOMIC DNA]</scope>
</reference>
<dbReference type="EMBL" id="DUHT01000061">
    <property type="protein sequence ID" value="HIH65056.1"/>
    <property type="molecule type" value="Genomic_DNA"/>
</dbReference>
<evidence type="ECO:0000313" key="2">
    <source>
        <dbReference type="Proteomes" id="UP000538031"/>
    </source>
</evidence>
<dbReference type="SUPFAM" id="SSF55154">
    <property type="entry name" value="CYTH-like phosphatases"/>
    <property type="match status" value="1"/>
</dbReference>
<dbReference type="PROSITE" id="PS51707">
    <property type="entry name" value="CYTH"/>
    <property type="match status" value="1"/>
</dbReference>
<dbReference type="InterPro" id="IPR023577">
    <property type="entry name" value="CYTH_domain"/>
</dbReference>
<name>A0A7J4MWQ0_METTF</name>
<dbReference type="InterPro" id="IPR033469">
    <property type="entry name" value="CYTH-like_dom_sf"/>
</dbReference>
<dbReference type="InterPro" id="IPR008173">
    <property type="entry name" value="Adenylyl_cyclase_CyaB"/>
</dbReference>
<dbReference type="Pfam" id="PF01928">
    <property type="entry name" value="CYTH"/>
    <property type="match status" value="1"/>
</dbReference>
<organism evidence="1 2">
    <name type="scientific">Methanothermobacter thermautotrophicus</name>
    <name type="common">Methanobacterium thermoformicicum</name>
    <dbReference type="NCBI Taxonomy" id="145262"/>
    <lineage>
        <taxon>Archaea</taxon>
        <taxon>Methanobacteriati</taxon>
        <taxon>Methanobacteriota</taxon>
        <taxon>Methanomada group</taxon>
        <taxon>Methanobacteria</taxon>
        <taxon>Methanobacteriales</taxon>
        <taxon>Methanobacteriaceae</taxon>
        <taxon>Methanothermobacter</taxon>
    </lineage>
</organism>
<comment type="caution">
    <text evidence="1">The sequence shown here is derived from an EMBL/GenBank/DDBJ whole genome shotgun (WGS) entry which is preliminary data.</text>
</comment>
<dbReference type="CDD" id="cd07890">
    <property type="entry name" value="CYTH-like_AC_IV-like"/>
    <property type="match status" value="1"/>
</dbReference>
<dbReference type="NCBIfam" id="TIGR00318">
    <property type="entry name" value="cyaB"/>
    <property type="match status" value="1"/>
</dbReference>
<protein>
    <submittedName>
        <fullName evidence="1">Class IV adenylate cyclase</fullName>
    </submittedName>
</protein>
<dbReference type="PANTHER" id="PTHR21028">
    <property type="entry name" value="SI:CH211-156B7.4"/>
    <property type="match status" value="1"/>
</dbReference>
<dbReference type="Proteomes" id="UP000538031">
    <property type="component" value="Unassembled WGS sequence"/>
</dbReference>
<sequence>MIEVEVKAKIHDRDEMVDQILSVGGVHVSDEEQHDLYFNAPHRDFARTDEALRIRRSGGRTFITYKGPKIDEESKTRKELETEVADPGTAAEILESLGFRMVREVVKERRIYSVGEFTVSIDTVMGLGTYLEIERDLPDGSDYAGALREIFELYRKLGIEDGFERRSYLELLELGEE</sequence>
<dbReference type="AlphaFoldDB" id="A0A7J4MWQ0"/>